<comment type="similarity">
    <text evidence="2">Belongs to the GSP F family.</text>
</comment>
<dbReference type="InterPro" id="IPR042094">
    <property type="entry name" value="T2SS_GspF_sf"/>
</dbReference>
<evidence type="ECO:0000259" key="9">
    <source>
        <dbReference type="PROSITE" id="PS51781"/>
    </source>
</evidence>
<feature type="transmembrane region" description="Helical" evidence="8">
    <location>
        <begin position="173"/>
        <end position="195"/>
    </location>
</feature>
<dbReference type="InterPro" id="IPR003646">
    <property type="entry name" value="SH3-like_bac-type"/>
</dbReference>
<evidence type="ECO:0000256" key="1">
    <source>
        <dbReference type="ARBA" id="ARBA00004651"/>
    </source>
</evidence>
<dbReference type="GO" id="GO:0005886">
    <property type="term" value="C:plasma membrane"/>
    <property type="evidence" value="ECO:0007669"/>
    <property type="project" value="UniProtKB-SubCell"/>
</dbReference>
<dbReference type="InterPro" id="IPR003004">
    <property type="entry name" value="GspF/PilC"/>
</dbReference>
<dbReference type="InterPro" id="IPR018076">
    <property type="entry name" value="T2SS_GspF_dom"/>
</dbReference>
<dbReference type="Proteomes" id="UP000176864">
    <property type="component" value="Unassembled WGS sequence"/>
</dbReference>
<dbReference type="Pfam" id="PF00482">
    <property type="entry name" value="T2SSF"/>
    <property type="match status" value="2"/>
</dbReference>
<comment type="caution">
    <text evidence="10">The sequence shown here is derived from an EMBL/GenBank/DDBJ whole genome shotgun (WGS) entry which is preliminary data.</text>
</comment>
<dbReference type="PROSITE" id="PS51781">
    <property type="entry name" value="SH3B"/>
    <property type="match status" value="1"/>
</dbReference>
<evidence type="ECO:0000256" key="7">
    <source>
        <dbReference type="SAM" id="MobiDB-lite"/>
    </source>
</evidence>
<feature type="domain" description="SH3b" evidence="9">
    <location>
        <begin position="403"/>
        <end position="469"/>
    </location>
</feature>
<gene>
    <name evidence="10" type="ORF">A2751_01195</name>
</gene>
<dbReference type="AlphaFoldDB" id="A0A1F5NMB2"/>
<dbReference type="PANTHER" id="PTHR30012:SF0">
    <property type="entry name" value="TYPE II SECRETION SYSTEM PROTEIN F-RELATED"/>
    <property type="match status" value="1"/>
</dbReference>
<dbReference type="Gene3D" id="1.20.81.30">
    <property type="entry name" value="Type II secretion system (T2SS), domain F"/>
    <property type="match status" value="2"/>
</dbReference>
<feature type="region of interest" description="Disordered" evidence="7">
    <location>
        <begin position="366"/>
        <end position="392"/>
    </location>
</feature>
<keyword evidence="3" id="KW-1003">Cell membrane</keyword>
<dbReference type="Pfam" id="PF08239">
    <property type="entry name" value="SH3_3"/>
    <property type="match status" value="1"/>
</dbReference>
<evidence type="ECO:0000256" key="4">
    <source>
        <dbReference type="ARBA" id="ARBA00022692"/>
    </source>
</evidence>
<keyword evidence="6 8" id="KW-0472">Membrane</keyword>
<reference evidence="10 11" key="1">
    <citation type="journal article" date="2016" name="Nat. Commun.">
        <title>Thousands of microbial genomes shed light on interconnected biogeochemical processes in an aquifer system.</title>
        <authorList>
            <person name="Anantharaman K."/>
            <person name="Brown C.T."/>
            <person name="Hug L.A."/>
            <person name="Sharon I."/>
            <person name="Castelle C.J."/>
            <person name="Probst A.J."/>
            <person name="Thomas B.C."/>
            <person name="Singh A."/>
            <person name="Wilkins M.J."/>
            <person name="Karaoz U."/>
            <person name="Brodie E.L."/>
            <person name="Williams K.H."/>
            <person name="Hubbard S.S."/>
            <person name="Banfield J.F."/>
        </authorList>
    </citation>
    <scope>NUCLEOTIDE SEQUENCE [LARGE SCALE GENOMIC DNA]</scope>
</reference>
<protein>
    <recommendedName>
        <fullName evidence="9">SH3b domain-containing protein</fullName>
    </recommendedName>
</protein>
<accession>A0A1F5NMB2</accession>
<keyword evidence="5 8" id="KW-1133">Transmembrane helix</keyword>
<feature type="transmembrane region" description="Helical" evidence="8">
    <location>
        <begin position="120"/>
        <end position="142"/>
    </location>
</feature>
<evidence type="ECO:0000256" key="2">
    <source>
        <dbReference type="ARBA" id="ARBA00005745"/>
    </source>
</evidence>
<proteinExistence type="inferred from homology"/>
<dbReference type="EMBL" id="MFEK01000013">
    <property type="protein sequence ID" value="OGE78795.1"/>
    <property type="molecule type" value="Genomic_DNA"/>
</dbReference>
<feature type="transmembrane region" description="Helical" evidence="8">
    <location>
        <begin position="20"/>
        <end position="39"/>
    </location>
</feature>
<dbReference type="SMART" id="SM00287">
    <property type="entry name" value="SH3b"/>
    <property type="match status" value="1"/>
</dbReference>
<evidence type="ECO:0000313" key="10">
    <source>
        <dbReference type="EMBL" id="OGE78795.1"/>
    </source>
</evidence>
<feature type="transmembrane region" description="Helical" evidence="8">
    <location>
        <begin position="332"/>
        <end position="356"/>
    </location>
</feature>
<evidence type="ECO:0000313" key="11">
    <source>
        <dbReference type="Proteomes" id="UP000176864"/>
    </source>
</evidence>
<organism evidence="10 11">
    <name type="scientific">Candidatus Doudnabacteria bacterium RIFCSPHIGHO2_01_FULL_46_14</name>
    <dbReference type="NCBI Taxonomy" id="1817824"/>
    <lineage>
        <taxon>Bacteria</taxon>
        <taxon>Candidatus Doudnaibacteriota</taxon>
    </lineage>
</organism>
<dbReference type="PANTHER" id="PTHR30012">
    <property type="entry name" value="GENERAL SECRETION PATHWAY PROTEIN"/>
    <property type="match status" value="1"/>
</dbReference>
<dbReference type="Gene3D" id="2.30.30.40">
    <property type="entry name" value="SH3 Domains"/>
    <property type="match status" value="1"/>
</dbReference>
<dbReference type="PRINTS" id="PR00812">
    <property type="entry name" value="BCTERIALGSPF"/>
</dbReference>
<comment type="subcellular location">
    <subcellularLocation>
        <location evidence="1">Cell membrane</location>
        <topology evidence="1">Multi-pass membrane protein</topology>
    </subcellularLocation>
</comment>
<evidence type="ECO:0000256" key="3">
    <source>
        <dbReference type="ARBA" id="ARBA00022475"/>
    </source>
</evidence>
<dbReference type="STRING" id="1817824.A2751_01195"/>
<name>A0A1F5NMB2_9BACT</name>
<evidence type="ECO:0000256" key="5">
    <source>
        <dbReference type="ARBA" id="ARBA00022989"/>
    </source>
</evidence>
<keyword evidence="4 8" id="KW-0812">Transmembrane</keyword>
<evidence type="ECO:0000256" key="8">
    <source>
        <dbReference type="SAM" id="Phobius"/>
    </source>
</evidence>
<sequence>MATKYSSFLARLGTGKEREYFIENLTMMLASGMDVFYALDAIKREIRSKALKTAISEMEDDISGGSTLWRALENTNLLPDHVVALVRIGEESGRLPENLKVIVIQQEKDRTFKSKIRSAMIYPILVLFLTLTIGLGIGWFILPRLASVFSELRLELPFVTKVLIQVGNFLGDYGFVAVPAILIGVFAIIYFTFIFSRTKFIGERILFSIPVIKKLIQEVELARMGFILGTLLGAGMPVVAALDSLYKASSLKIYKKLYAHLRDSVEEGNSIKKSFELYPKEINRLVPITVQQMLVAGEKSAQLPETLLKIGEIFETKTETTTKNLTVILEPILLVIVWMGVVGVALAVILPIYSLIGGLNDPEQQISNPSPPIEESVENVPPSPIAPPIEPEPAATTTLEIVENYLEVLDTGTGYLNVREAGSSSAPLVGRVTPGDKLEFVQKENGWYEIVMPDGRSGWVTEKYVKETAF</sequence>
<feature type="compositionally biased region" description="Pro residues" evidence="7">
    <location>
        <begin position="381"/>
        <end position="391"/>
    </location>
</feature>
<evidence type="ECO:0000256" key="6">
    <source>
        <dbReference type="ARBA" id="ARBA00023136"/>
    </source>
</evidence>